<evidence type="ECO:0000313" key="16">
    <source>
        <dbReference type="RefSeq" id="XP_031441749.1"/>
    </source>
</evidence>
<proteinExistence type="predicted"/>
<dbReference type="GO" id="GO:0005634">
    <property type="term" value="C:nucleus"/>
    <property type="evidence" value="ECO:0007669"/>
    <property type="project" value="UniProtKB-SubCell"/>
</dbReference>
<evidence type="ECO:0000259" key="14">
    <source>
        <dbReference type="PROSITE" id="PS50157"/>
    </source>
</evidence>
<feature type="compositionally biased region" description="Low complexity" evidence="13">
    <location>
        <begin position="378"/>
        <end position="387"/>
    </location>
</feature>
<keyword evidence="9" id="KW-0238">DNA-binding</keyword>
<dbReference type="CTD" id="100535215"/>
<dbReference type="GO" id="GO:0008270">
    <property type="term" value="F:zinc ion binding"/>
    <property type="evidence" value="ECO:0007669"/>
    <property type="project" value="UniProtKB-KW"/>
</dbReference>
<keyword evidence="5 12" id="KW-0863">Zinc-finger</keyword>
<gene>
    <name evidence="16" type="primary">pogza</name>
</gene>
<comment type="subcellular location">
    <subcellularLocation>
        <location evidence="2">Nucleus</location>
    </subcellularLocation>
</comment>
<feature type="region of interest" description="Disordered" evidence="13">
    <location>
        <begin position="348"/>
        <end position="419"/>
    </location>
</feature>
<keyword evidence="4" id="KW-0677">Repeat</keyword>
<feature type="region of interest" description="Disordered" evidence="13">
    <location>
        <begin position="274"/>
        <end position="304"/>
    </location>
</feature>
<evidence type="ECO:0000313" key="15">
    <source>
        <dbReference type="Proteomes" id="UP000515152"/>
    </source>
</evidence>
<comment type="function">
    <text evidence="1">May function as a transcription factor.</text>
</comment>
<feature type="region of interest" description="Disordered" evidence="13">
    <location>
        <begin position="60"/>
        <end position="92"/>
    </location>
</feature>
<dbReference type="Pfam" id="PF03184">
    <property type="entry name" value="DDE_1"/>
    <property type="match status" value="1"/>
</dbReference>
<feature type="compositionally biased region" description="Acidic residues" evidence="13">
    <location>
        <begin position="388"/>
        <end position="406"/>
    </location>
</feature>
<name>A0A6P8GRF9_CLUHA</name>
<dbReference type="PROSITE" id="PS50157">
    <property type="entry name" value="ZINC_FINGER_C2H2_2"/>
    <property type="match status" value="1"/>
</dbReference>
<feature type="compositionally biased region" description="Polar residues" evidence="13">
    <location>
        <begin position="682"/>
        <end position="692"/>
    </location>
</feature>
<feature type="compositionally biased region" description="Low complexity" evidence="13">
    <location>
        <begin position="76"/>
        <end position="88"/>
    </location>
</feature>
<feature type="compositionally biased region" description="Polar residues" evidence="13">
    <location>
        <begin position="356"/>
        <end position="369"/>
    </location>
</feature>
<feature type="compositionally biased region" description="Polar residues" evidence="13">
    <location>
        <begin position="900"/>
        <end position="912"/>
    </location>
</feature>
<protein>
    <submittedName>
        <fullName evidence="16">Pogo transposable element derived with ZNF domain a isoform X1</fullName>
    </submittedName>
</protein>
<dbReference type="GeneID" id="105905323"/>
<evidence type="ECO:0000256" key="1">
    <source>
        <dbReference type="ARBA" id="ARBA00003729"/>
    </source>
</evidence>
<evidence type="ECO:0000256" key="3">
    <source>
        <dbReference type="ARBA" id="ARBA00022723"/>
    </source>
</evidence>
<accession>A0A6P8GRF9</accession>
<dbReference type="Gene3D" id="3.30.160.60">
    <property type="entry name" value="Classic Zinc Finger"/>
    <property type="match status" value="1"/>
</dbReference>
<keyword evidence="3" id="KW-0479">Metal-binding</keyword>
<dbReference type="GO" id="GO:0000978">
    <property type="term" value="F:RNA polymerase II cis-regulatory region sequence-specific DNA binding"/>
    <property type="evidence" value="ECO:0007669"/>
    <property type="project" value="TreeGrafter"/>
</dbReference>
<dbReference type="OrthoDB" id="5876240at2759"/>
<evidence type="ECO:0000256" key="13">
    <source>
        <dbReference type="SAM" id="MobiDB-lite"/>
    </source>
</evidence>
<evidence type="ECO:0000256" key="11">
    <source>
        <dbReference type="ARBA" id="ARBA00023242"/>
    </source>
</evidence>
<evidence type="ECO:0000256" key="12">
    <source>
        <dbReference type="PROSITE-ProRule" id="PRU00042"/>
    </source>
</evidence>
<evidence type="ECO:0000256" key="8">
    <source>
        <dbReference type="ARBA" id="ARBA00023015"/>
    </source>
</evidence>
<feature type="compositionally biased region" description="Basic and acidic residues" evidence="13">
    <location>
        <begin position="407"/>
        <end position="419"/>
    </location>
</feature>
<dbReference type="InterPro" id="IPR059074">
    <property type="entry name" value="zf-C2H2_Z280C_D"/>
</dbReference>
<dbReference type="InterPro" id="IPR050527">
    <property type="entry name" value="Snail/Krueppel_Znf"/>
</dbReference>
<keyword evidence="11" id="KW-0539">Nucleus</keyword>
<keyword evidence="10" id="KW-0804">Transcription</keyword>
<feature type="region of interest" description="Disordered" evidence="13">
    <location>
        <begin position="1314"/>
        <end position="1348"/>
    </location>
</feature>
<dbReference type="Pfam" id="PF25429">
    <property type="entry name" value="zf-POGZ"/>
    <property type="match status" value="1"/>
</dbReference>
<feature type="domain" description="C2H2-type" evidence="14">
    <location>
        <begin position="485"/>
        <end position="513"/>
    </location>
</feature>
<sequence length="1367" mass="149121">MYQRSIEGGAGPENASLGDKLATELVSIGTGLPETMSESSELLMQCDEEDLDPWQQVDDDARSERNKLNASKTTKSPSIVSPAASSAAQVPTEGKNAALPIVSATAVPIGQTLVPQILQPLQVASNITSGVGTPGQPIYITSSTLPVSNSIGTTMGQTIGFILNGQTYLTAGTSHQLIAPKPPAQTPMQVPVTLTITGPSGIQTVSALATAGVHQLNLTDSDVTPTSSAVMPTSMATVSVAPLGVSSQQYTAPAPVLSPSLHTFPVALANGSTTVSARSTAPPGPLAPPSPAAPSTSTFQLRVPSSHSKAAQSCARCRSPYKMVASLRGYMCMCNKVLMKAIQDLEPTKKKDKRYTNPSHQRFVGSSSKSSKRPPAQSLSSRISQSSSDEEEEEEEEEEDDYEEEEEKGRSMPQEEKTGGKLIMLVEDFYYGLDRGTDLEKKQPEDAVMFKCHLCEKKLKNNLKMMVHTKHHVESDQKYEAESQTTCQHCFRNFPSPLSLQSHVERVHSQAESSTKCRICELAYENEPIFLQHMKNSHKPGEMPYVCQVCGFRSSFYLDVIFHFRDTHSNTTHLLCPYCLKVFRSSSNYQLHYSRHQKKSVLHCDKCRLQFLFVKDKAEHKHMYHNTHRKPLQLEGLKPGTRVTIRTYAALSPASISGGGVSRVIEVPSMPPLIEPWPARQPTPTRSNTPTSHIPEPRTPTRANAANSKFGHMSPPSNISPAPLLTPLPSPVPILPRKVPSVSLQDVMTKFEQQKPTLEKGSCVECTFEIPNYSQHYPTYVHCSICRYSTCCSRSYANHMINNHVSRKTGKLSKYLSMFRPCPRDLSLNCLSCHFTTKVGDMMANHLVEYPEHCGGTYKARDGFSTGYKRFVIIPNDVLREGETVSLDRQNNPFVQLGADSSESAQPANHSSLAIKKPGKTKKPANEVEVPEKSLSVEQLKIVLFALCCGVPQAAAQFQTQPALIQAWLIARKSQGPSKGRRGLGPRAADRLSEWVLVQREQQLPVNEEKLFQKVKECVGGSDPGLSHDWAVDFLLQHELGVQTVGTAGRVLPQSVEEGVRSFTRFIKKQVGAQGFGLGSVGAVDELAVFIDLEQLDQASSLASVFQLSDPGEPIMEVVLSAMADGTLLPAMVFLTGNPPSCMAAVPASVFLEARPEGFSDEDRLQLWLSKVWRPYINPSAGGKGLLVMDPYRGHLADDFLASLNSANTLPAVVPKACSCCLQPLEACTGPVLREFLQACWSEQVATAPESLIGAQPDELALLVIGWLAQLLQVLGARPELLQRSFKMAAEPLETQAGEGPMGLVQELTRALLQSTPQETEGEGEDDQAATPGSWPSPSSRQKLKQVFEKDSDLESFHGFEEADMGK</sequence>
<evidence type="ECO:0000256" key="4">
    <source>
        <dbReference type="ARBA" id="ARBA00022737"/>
    </source>
</evidence>
<dbReference type="Proteomes" id="UP000515152">
    <property type="component" value="Chromosome 19"/>
</dbReference>
<keyword evidence="15" id="KW-1185">Reference proteome</keyword>
<evidence type="ECO:0000256" key="9">
    <source>
        <dbReference type="ARBA" id="ARBA00023125"/>
    </source>
</evidence>
<dbReference type="SMART" id="SM00355">
    <property type="entry name" value="ZnF_C2H2"/>
    <property type="match status" value="8"/>
</dbReference>
<dbReference type="FunFam" id="3.30.160.60:FF:000298">
    <property type="entry name" value="zinc finger protein 280D isoform X1"/>
    <property type="match status" value="1"/>
</dbReference>
<feature type="region of interest" description="Disordered" evidence="13">
    <location>
        <begin position="674"/>
        <end position="701"/>
    </location>
</feature>
<dbReference type="Pfam" id="PF25414">
    <property type="entry name" value="zf-C2H2_Z280C_D"/>
    <property type="match status" value="1"/>
</dbReference>
<feature type="compositionally biased region" description="Pro residues" evidence="13">
    <location>
        <begin position="282"/>
        <end position="292"/>
    </location>
</feature>
<evidence type="ECO:0000256" key="10">
    <source>
        <dbReference type="ARBA" id="ARBA00023163"/>
    </source>
</evidence>
<dbReference type="GO" id="GO:0000981">
    <property type="term" value="F:DNA-binding transcription factor activity, RNA polymerase II-specific"/>
    <property type="evidence" value="ECO:0007669"/>
    <property type="project" value="TreeGrafter"/>
</dbReference>
<organism evidence="15 16">
    <name type="scientific">Clupea harengus</name>
    <name type="common">Atlantic herring</name>
    <dbReference type="NCBI Taxonomy" id="7950"/>
    <lineage>
        <taxon>Eukaryota</taxon>
        <taxon>Metazoa</taxon>
        <taxon>Chordata</taxon>
        <taxon>Craniata</taxon>
        <taxon>Vertebrata</taxon>
        <taxon>Euteleostomi</taxon>
        <taxon>Actinopterygii</taxon>
        <taxon>Neopterygii</taxon>
        <taxon>Teleostei</taxon>
        <taxon>Clupei</taxon>
        <taxon>Clupeiformes</taxon>
        <taxon>Clupeoidei</taxon>
        <taxon>Clupeidae</taxon>
        <taxon>Clupea</taxon>
    </lineage>
</organism>
<keyword evidence="7" id="KW-0832">Ubl conjugation</keyword>
<keyword evidence="8" id="KW-0805">Transcription regulation</keyword>
<reference evidence="16" key="1">
    <citation type="submission" date="2025-08" db="UniProtKB">
        <authorList>
            <consortium name="RefSeq"/>
        </authorList>
    </citation>
    <scope>IDENTIFICATION</scope>
</reference>
<dbReference type="PANTHER" id="PTHR24388:SF45">
    <property type="entry name" value="POGO TRANSPOSABLE ELEMENT DERIVED WITH ZNF DOMAIN"/>
    <property type="match status" value="1"/>
</dbReference>
<evidence type="ECO:0000256" key="6">
    <source>
        <dbReference type="ARBA" id="ARBA00022833"/>
    </source>
</evidence>
<dbReference type="InterPro" id="IPR057618">
    <property type="entry name" value="Znf_POGZ/Z280C-D-like"/>
</dbReference>
<dbReference type="KEGG" id="char:105905323"/>
<dbReference type="PROSITE" id="PS00028">
    <property type="entry name" value="ZINC_FINGER_C2H2_1"/>
    <property type="match status" value="5"/>
</dbReference>
<dbReference type="InterPro" id="IPR013087">
    <property type="entry name" value="Znf_C2H2_type"/>
</dbReference>
<feature type="region of interest" description="Disordered" evidence="13">
    <location>
        <begin position="900"/>
        <end position="929"/>
    </location>
</feature>
<evidence type="ECO:0000256" key="2">
    <source>
        <dbReference type="ARBA" id="ARBA00004123"/>
    </source>
</evidence>
<dbReference type="InterPro" id="IPR004875">
    <property type="entry name" value="DDE_SF_endonuclease_dom"/>
</dbReference>
<evidence type="ECO:0000256" key="5">
    <source>
        <dbReference type="ARBA" id="ARBA00022771"/>
    </source>
</evidence>
<evidence type="ECO:0000256" key="7">
    <source>
        <dbReference type="ARBA" id="ARBA00022843"/>
    </source>
</evidence>
<keyword evidence="6" id="KW-0862">Zinc</keyword>
<dbReference type="PANTHER" id="PTHR24388">
    <property type="entry name" value="ZINC FINGER PROTEIN"/>
    <property type="match status" value="1"/>
</dbReference>
<dbReference type="RefSeq" id="XP_031441749.1">
    <property type="nucleotide sequence ID" value="XM_031585889.2"/>
</dbReference>